<feature type="compositionally biased region" description="Polar residues" evidence="1">
    <location>
        <begin position="25"/>
        <end position="46"/>
    </location>
</feature>
<proteinExistence type="predicted"/>
<comment type="caution">
    <text evidence="2">The sequence shown here is derived from an EMBL/GenBank/DDBJ whole genome shotgun (WGS) entry which is preliminary data.</text>
</comment>
<reference evidence="2 3" key="1">
    <citation type="submission" date="2019-01" db="EMBL/GenBank/DDBJ databases">
        <title>A draft genome assembly of the solar-powered sea slug Elysia chlorotica.</title>
        <authorList>
            <person name="Cai H."/>
            <person name="Li Q."/>
            <person name="Fang X."/>
            <person name="Li J."/>
            <person name="Curtis N.E."/>
            <person name="Altenburger A."/>
            <person name="Shibata T."/>
            <person name="Feng M."/>
            <person name="Maeda T."/>
            <person name="Schwartz J.A."/>
            <person name="Shigenobu S."/>
            <person name="Lundholm N."/>
            <person name="Nishiyama T."/>
            <person name="Yang H."/>
            <person name="Hasebe M."/>
            <person name="Li S."/>
            <person name="Pierce S.K."/>
            <person name="Wang J."/>
        </authorList>
    </citation>
    <scope>NUCLEOTIDE SEQUENCE [LARGE SCALE GENOMIC DNA]</scope>
    <source>
        <strain evidence="2">EC2010</strain>
        <tissue evidence="2">Whole organism of an adult</tissue>
    </source>
</reference>
<evidence type="ECO:0000313" key="3">
    <source>
        <dbReference type="Proteomes" id="UP000271974"/>
    </source>
</evidence>
<evidence type="ECO:0000256" key="1">
    <source>
        <dbReference type="SAM" id="MobiDB-lite"/>
    </source>
</evidence>
<sequence>MNPLSRAMKMVRLATRNVADRESNDNPSQPTEALQAEPSSSTNASVGQVPDGGERVYQETSYCPPQPMQLVRSSTPIVPEETGQDDSALNDISISDLVFKDVDTCNTFTNQDINQGILNCYLPSGKGSILNRGNMVANVSLDSLANDLALLDGAANVQGPVKAVDCTLPQEIDTNLDIIDLDKRGCNDQRLERHIQGDSANHHIEENREDEGSSSGSFVDNQDNDESTAVIDGQGTIFSSHVVEQVSGDVAGEEEQVHGSPSHARNTVAENAADDTMPRSKKRKADQNNWKKNVNKNKRAKGEAYLGRKYEEGSSKYTVSEKPAKLLGDRCNCKTVGVTCANVTDETRQIIHKEVWSLSWPQRNVLVKSLVHKVPVGRHRVEQSNSSRSNTLKYHLNVGSGLVPVAKRCSLTPLA</sequence>
<keyword evidence="3" id="KW-1185">Reference proteome</keyword>
<feature type="compositionally biased region" description="Basic and acidic residues" evidence="1">
    <location>
        <begin position="193"/>
        <end position="206"/>
    </location>
</feature>
<accession>A0A3S0ZAA7</accession>
<protein>
    <submittedName>
        <fullName evidence="2">Uncharacterized protein</fullName>
    </submittedName>
</protein>
<organism evidence="2 3">
    <name type="scientific">Elysia chlorotica</name>
    <name type="common">Eastern emerald elysia</name>
    <name type="synonym">Sea slug</name>
    <dbReference type="NCBI Taxonomy" id="188477"/>
    <lineage>
        <taxon>Eukaryota</taxon>
        <taxon>Metazoa</taxon>
        <taxon>Spiralia</taxon>
        <taxon>Lophotrochozoa</taxon>
        <taxon>Mollusca</taxon>
        <taxon>Gastropoda</taxon>
        <taxon>Heterobranchia</taxon>
        <taxon>Euthyneura</taxon>
        <taxon>Panpulmonata</taxon>
        <taxon>Sacoglossa</taxon>
        <taxon>Placobranchoidea</taxon>
        <taxon>Plakobranchidae</taxon>
        <taxon>Elysia</taxon>
    </lineage>
</organism>
<feature type="region of interest" description="Disordered" evidence="1">
    <location>
        <begin position="15"/>
        <end position="60"/>
    </location>
</feature>
<dbReference type="AlphaFoldDB" id="A0A3S0ZAA7"/>
<dbReference type="OrthoDB" id="6161632at2759"/>
<dbReference type="EMBL" id="RQTK01000972">
    <property type="protein sequence ID" value="RUS73143.1"/>
    <property type="molecule type" value="Genomic_DNA"/>
</dbReference>
<dbReference type="Proteomes" id="UP000271974">
    <property type="component" value="Unassembled WGS sequence"/>
</dbReference>
<name>A0A3S0ZAA7_ELYCH</name>
<evidence type="ECO:0000313" key="2">
    <source>
        <dbReference type="EMBL" id="RUS73143.1"/>
    </source>
</evidence>
<feature type="region of interest" description="Disordered" evidence="1">
    <location>
        <begin position="193"/>
        <end position="227"/>
    </location>
</feature>
<gene>
    <name evidence="2" type="ORF">EGW08_019085</name>
</gene>
<feature type="region of interest" description="Disordered" evidence="1">
    <location>
        <begin position="251"/>
        <end position="301"/>
    </location>
</feature>